<accession>A0A532UYL9</accession>
<name>A0A532UYL9_UNCL8</name>
<feature type="region of interest" description="Disordered" evidence="1">
    <location>
        <begin position="277"/>
        <end position="301"/>
    </location>
</feature>
<proteinExistence type="predicted"/>
<organism evidence="2 3">
    <name type="scientific">candidate division LCP-89 bacterium B3_LCP</name>
    <dbReference type="NCBI Taxonomy" id="2012998"/>
    <lineage>
        <taxon>Bacteria</taxon>
        <taxon>Pseudomonadati</taxon>
        <taxon>Bacteria division LCP-89</taxon>
    </lineage>
</organism>
<protein>
    <submittedName>
        <fullName evidence="2">Uncharacterized protein</fullName>
    </submittedName>
</protein>
<dbReference type="AlphaFoldDB" id="A0A532UYL9"/>
<evidence type="ECO:0000256" key="1">
    <source>
        <dbReference type="SAM" id="MobiDB-lite"/>
    </source>
</evidence>
<evidence type="ECO:0000313" key="2">
    <source>
        <dbReference type="EMBL" id="TKJ40055.1"/>
    </source>
</evidence>
<comment type="caution">
    <text evidence="2">The sequence shown here is derived from an EMBL/GenBank/DDBJ whole genome shotgun (WGS) entry which is preliminary data.</text>
</comment>
<dbReference type="EMBL" id="NJBN01000006">
    <property type="protein sequence ID" value="TKJ40055.1"/>
    <property type="molecule type" value="Genomic_DNA"/>
</dbReference>
<dbReference type="Proteomes" id="UP000319619">
    <property type="component" value="Unassembled WGS sequence"/>
</dbReference>
<sequence>MNTQNSSQQSFLDWIRSLDQEIIDEIHKKQHEAVLNEYKGFEEKFGKGICYICDSELSEFQPDSPCVHWLLAPVGFRKKHFKDVYNRFGFYRIQAFLRWVANTEIHFQNINDLVEEHSGKKKIDLTISFRNLRWSFSCSHTDFKGHGQGLSAVPHYHFQMYVDNKHFIKYRDFHIPFGDEDLFKINIIEDNPDVIGHKFSFGEGMQDLLDSTDSDELIRTAVPSDKDQKGTVHIQTLISSEEGIAWEDVEKLMKEAKDKNVTFASLAHKLGEKTIKLIEPGPAVPQTAERKGGRGSKSKKK</sequence>
<evidence type="ECO:0000313" key="3">
    <source>
        <dbReference type="Proteomes" id="UP000319619"/>
    </source>
</evidence>
<gene>
    <name evidence="2" type="ORF">CEE37_09975</name>
</gene>
<reference evidence="2 3" key="1">
    <citation type="submission" date="2017-06" db="EMBL/GenBank/DDBJ databases">
        <title>Novel microbial phyla capable of carbon fixation and sulfur reduction in deep-sea sediments.</title>
        <authorList>
            <person name="Huang J."/>
            <person name="Baker B."/>
            <person name="Wang Y."/>
        </authorList>
    </citation>
    <scope>NUCLEOTIDE SEQUENCE [LARGE SCALE GENOMIC DNA]</scope>
    <source>
        <strain evidence="2">B3_LCP</strain>
    </source>
</reference>